<reference evidence="2" key="1">
    <citation type="submission" date="2009-10" db="EMBL/GenBank/DDBJ databases">
        <title>Diversity of trophic interactions inside an arsenic-rich microbial ecosystem.</title>
        <authorList>
            <person name="Bertin P.N."/>
            <person name="Heinrich-Salmeron A."/>
            <person name="Pelletier E."/>
            <person name="Goulhen-Chollet F."/>
            <person name="Arsene-Ploetze F."/>
            <person name="Gallien S."/>
            <person name="Calteau A."/>
            <person name="Vallenet D."/>
            <person name="Casiot C."/>
            <person name="Chane-Woon-Ming B."/>
            <person name="Giloteaux L."/>
            <person name="Barakat M."/>
            <person name="Bonnefoy V."/>
            <person name="Bruneel O."/>
            <person name="Chandler M."/>
            <person name="Cleiss J."/>
            <person name="Duran R."/>
            <person name="Elbaz-Poulichet F."/>
            <person name="Fonknechten N."/>
            <person name="Lauga B."/>
            <person name="Mornico D."/>
            <person name="Ortet P."/>
            <person name="Schaeffer C."/>
            <person name="Siguier P."/>
            <person name="Alexander Thil Smith A."/>
            <person name="Van Dorsselaer A."/>
            <person name="Weissenbach J."/>
            <person name="Medigue C."/>
            <person name="Le Paslier D."/>
        </authorList>
    </citation>
    <scope>NUCLEOTIDE SEQUENCE</scope>
</reference>
<dbReference type="AlphaFoldDB" id="E6QS61"/>
<keyword evidence="1" id="KW-0812">Transmembrane</keyword>
<organism evidence="2">
    <name type="scientific">mine drainage metagenome</name>
    <dbReference type="NCBI Taxonomy" id="410659"/>
    <lineage>
        <taxon>unclassified sequences</taxon>
        <taxon>metagenomes</taxon>
        <taxon>ecological metagenomes</taxon>
    </lineage>
</organism>
<accession>E6QS61</accession>
<sequence>MLSVNTFFHIDTCCSDHPMRRCKPNMFFKRQLSLIYLLLAMLMGIQLFALTQHHHDAGIDSGHCAACNLGHHFSTGSKSPSPSLILLSLVLIWLTLRLPVLTSRCSKCAYLRPGSQAPPQSS</sequence>
<feature type="transmembrane region" description="Helical" evidence="1">
    <location>
        <begin position="33"/>
        <end position="51"/>
    </location>
</feature>
<comment type="caution">
    <text evidence="2">The sequence shown here is derived from an EMBL/GenBank/DDBJ whole genome shotgun (WGS) entry which is preliminary data.</text>
</comment>
<evidence type="ECO:0000313" key="2">
    <source>
        <dbReference type="EMBL" id="CBI10083.1"/>
    </source>
</evidence>
<evidence type="ECO:0000256" key="1">
    <source>
        <dbReference type="SAM" id="Phobius"/>
    </source>
</evidence>
<keyword evidence="1" id="KW-1133">Transmembrane helix</keyword>
<feature type="transmembrane region" description="Helical" evidence="1">
    <location>
        <begin position="84"/>
        <end position="102"/>
    </location>
</feature>
<name>E6QS61_9ZZZZ</name>
<proteinExistence type="predicted"/>
<keyword evidence="1" id="KW-0472">Membrane</keyword>
<dbReference type="EMBL" id="CABR01000069">
    <property type="protein sequence ID" value="CBI10083.1"/>
    <property type="molecule type" value="Genomic_DNA"/>
</dbReference>
<gene>
    <name evidence="2" type="ORF">CARN7_0844</name>
</gene>
<protein>
    <submittedName>
        <fullName evidence="2">Uncharacterized protein</fullName>
    </submittedName>
</protein>